<evidence type="ECO:0000313" key="1">
    <source>
        <dbReference type="EMBL" id="KNC27077.1"/>
    </source>
</evidence>
<proteinExistence type="predicted"/>
<protein>
    <submittedName>
        <fullName evidence="1">Uncharacterized protein</fullName>
    </submittedName>
</protein>
<organism evidence="1 2">
    <name type="scientific">Lucilia cuprina</name>
    <name type="common">Green bottle fly</name>
    <name type="synonym">Australian sheep blowfly</name>
    <dbReference type="NCBI Taxonomy" id="7375"/>
    <lineage>
        <taxon>Eukaryota</taxon>
        <taxon>Metazoa</taxon>
        <taxon>Ecdysozoa</taxon>
        <taxon>Arthropoda</taxon>
        <taxon>Hexapoda</taxon>
        <taxon>Insecta</taxon>
        <taxon>Pterygota</taxon>
        <taxon>Neoptera</taxon>
        <taxon>Endopterygota</taxon>
        <taxon>Diptera</taxon>
        <taxon>Brachycera</taxon>
        <taxon>Muscomorpha</taxon>
        <taxon>Oestroidea</taxon>
        <taxon>Calliphoridae</taxon>
        <taxon>Luciliinae</taxon>
        <taxon>Lucilia</taxon>
    </lineage>
</organism>
<dbReference type="AlphaFoldDB" id="A0A0L0C4B5"/>
<sequence>MYNRTTFILKHSSTSLTCCGFDLKTKEKLFKLQLISINVLEHLKPTSWEGRYRRLETSNYNLDYRSIYMIIDQSIVLTIDQSVISVIFLWRRALDMVWNLQDITKLDYNSHRLNISSWFLLLLRLEVEKSHDGP</sequence>
<evidence type="ECO:0000313" key="2">
    <source>
        <dbReference type="Proteomes" id="UP000037069"/>
    </source>
</evidence>
<gene>
    <name evidence="1" type="ORF">FF38_10774</name>
</gene>
<accession>A0A0L0C4B5</accession>
<dbReference type="EMBL" id="JRES01000936">
    <property type="protein sequence ID" value="KNC27077.1"/>
    <property type="molecule type" value="Genomic_DNA"/>
</dbReference>
<reference evidence="1 2" key="1">
    <citation type="journal article" date="2015" name="Nat. Commun.">
        <title>Lucilia cuprina genome unlocks parasitic fly biology to underpin future interventions.</title>
        <authorList>
            <person name="Anstead C.A."/>
            <person name="Korhonen P.K."/>
            <person name="Young N.D."/>
            <person name="Hall R.S."/>
            <person name="Jex A.R."/>
            <person name="Murali S.C."/>
            <person name="Hughes D.S."/>
            <person name="Lee S.F."/>
            <person name="Perry T."/>
            <person name="Stroehlein A.J."/>
            <person name="Ansell B.R."/>
            <person name="Breugelmans B."/>
            <person name="Hofmann A."/>
            <person name="Qu J."/>
            <person name="Dugan S."/>
            <person name="Lee S.L."/>
            <person name="Chao H."/>
            <person name="Dinh H."/>
            <person name="Han Y."/>
            <person name="Doddapaneni H.V."/>
            <person name="Worley K.C."/>
            <person name="Muzny D.M."/>
            <person name="Ioannidis P."/>
            <person name="Waterhouse R.M."/>
            <person name="Zdobnov E.M."/>
            <person name="James P.J."/>
            <person name="Bagnall N.H."/>
            <person name="Kotze A.C."/>
            <person name="Gibbs R.A."/>
            <person name="Richards S."/>
            <person name="Batterham P."/>
            <person name="Gasser R.B."/>
        </authorList>
    </citation>
    <scope>NUCLEOTIDE SEQUENCE [LARGE SCALE GENOMIC DNA]</scope>
    <source>
        <strain evidence="1 2">LS</strain>
        <tissue evidence="1">Full body</tissue>
    </source>
</reference>
<dbReference type="Proteomes" id="UP000037069">
    <property type="component" value="Unassembled WGS sequence"/>
</dbReference>
<keyword evidence="2" id="KW-1185">Reference proteome</keyword>
<name>A0A0L0C4B5_LUCCU</name>
<comment type="caution">
    <text evidence="1">The sequence shown here is derived from an EMBL/GenBank/DDBJ whole genome shotgun (WGS) entry which is preliminary data.</text>
</comment>